<reference evidence="1 2" key="1">
    <citation type="submission" date="2019-04" db="EMBL/GenBank/DDBJ databases">
        <title>Draft genome sequence of Pseudomonas sp. M7D1 isolated from rhizosphere of plant the flowery desert.</title>
        <authorList>
            <person name="Poblete-Morales M."/>
            <person name="Plaza N."/>
            <person name="Corsini G."/>
            <person name="Silva E."/>
        </authorList>
    </citation>
    <scope>NUCLEOTIDE SEQUENCE [LARGE SCALE GENOMIC DNA]</scope>
    <source>
        <strain evidence="1 2">M7D1</strain>
    </source>
</reference>
<dbReference type="AlphaFoldDB" id="A0AAQ2D9G8"/>
<evidence type="ECO:0000313" key="2">
    <source>
        <dbReference type="Proteomes" id="UP000310574"/>
    </source>
</evidence>
<proteinExistence type="predicted"/>
<dbReference type="InterPro" id="IPR036590">
    <property type="entry name" value="SRAP-like"/>
</dbReference>
<gene>
    <name evidence="1" type="ORF">E5170_23040</name>
</gene>
<dbReference type="GO" id="GO:0106300">
    <property type="term" value="P:protein-DNA covalent cross-linking repair"/>
    <property type="evidence" value="ECO:0007669"/>
    <property type="project" value="InterPro"/>
</dbReference>
<sequence>MCEYMVQHATTHRMISLLAAGETTRSDAVISSLTDDVLGDRRSERQELIKPGMSVNAICLRDGSLDCVHVRWGWTPIWSMGTMPPMTCLPLHLVMRSRVFDRVKRDGRVLVAVEGWYDSLDTGMVLHSRNLDYTTLRQPSPIFLAALAQVSKSFNGCDGMTLVTHEAAQKKRQRLLAFTAEDAMGWLRPDLEWPEASLLARHNAVGEDQLEHVLASPPALPCR</sequence>
<dbReference type="EMBL" id="SSBS01000006">
    <property type="protein sequence ID" value="THF28550.1"/>
    <property type="molecule type" value="Genomic_DNA"/>
</dbReference>
<dbReference type="Gene3D" id="3.90.1680.10">
    <property type="entry name" value="SOS response associated peptidase-like"/>
    <property type="match status" value="1"/>
</dbReference>
<evidence type="ECO:0008006" key="3">
    <source>
        <dbReference type="Google" id="ProtNLM"/>
    </source>
</evidence>
<dbReference type="RefSeq" id="WP_136493822.1">
    <property type="nucleotide sequence ID" value="NZ_SSBS01000006.1"/>
</dbReference>
<accession>A0AAQ2D9G8</accession>
<dbReference type="InterPro" id="IPR003738">
    <property type="entry name" value="SRAP"/>
</dbReference>
<dbReference type="SUPFAM" id="SSF143081">
    <property type="entry name" value="BB1717-like"/>
    <property type="match status" value="1"/>
</dbReference>
<protein>
    <recommendedName>
        <fullName evidence="3">Abasic site processing protein</fullName>
    </recommendedName>
</protein>
<name>A0AAQ2D9G8_9PSED</name>
<dbReference type="GO" id="GO:0003697">
    <property type="term" value="F:single-stranded DNA binding"/>
    <property type="evidence" value="ECO:0007669"/>
    <property type="project" value="InterPro"/>
</dbReference>
<organism evidence="1 2">
    <name type="scientific">Pseudomonas atacamensis</name>
    <dbReference type="NCBI Taxonomy" id="2565368"/>
    <lineage>
        <taxon>Bacteria</taxon>
        <taxon>Pseudomonadati</taxon>
        <taxon>Pseudomonadota</taxon>
        <taxon>Gammaproteobacteria</taxon>
        <taxon>Pseudomonadales</taxon>
        <taxon>Pseudomonadaceae</taxon>
        <taxon>Pseudomonas</taxon>
    </lineage>
</organism>
<dbReference type="Proteomes" id="UP000310574">
    <property type="component" value="Unassembled WGS sequence"/>
</dbReference>
<dbReference type="Pfam" id="PF02586">
    <property type="entry name" value="SRAP"/>
    <property type="match status" value="1"/>
</dbReference>
<evidence type="ECO:0000313" key="1">
    <source>
        <dbReference type="EMBL" id="THF28550.1"/>
    </source>
</evidence>
<comment type="caution">
    <text evidence="1">The sequence shown here is derived from an EMBL/GenBank/DDBJ whole genome shotgun (WGS) entry which is preliminary data.</text>
</comment>